<evidence type="ECO:0000313" key="2">
    <source>
        <dbReference type="Proteomes" id="UP000288805"/>
    </source>
</evidence>
<organism evidence="1 2">
    <name type="scientific">Vitis vinifera</name>
    <name type="common">Grape</name>
    <dbReference type="NCBI Taxonomy" id="29760"/>
    <lineage>
        <taxon>Eukaryota</taxon>
        <taxon>Viridiplantae</taxon>
        <taxon>Streptophyta</taxon>
        <taxon>Embryophyta</taxon>
        <taxon>Tracheophyta</taxon>
        <taxon>Spermatophyta</taxon>
        <taxon>Magnoliopsida</taxon>
        <taxon>eudicotyledons</taxon>
        <taxon>Gunneridae</taxon>
        <taxon>Pentapetalae</taxon>
        <taxon>rosids</taxon>
        <taxon>Vitales</taxon>
        <taxon>Vitaceae</taxon>
        <taxon>Viteae</taxon>
        <taxon>Vitis</taxon>
    </lineage>
</organism>
<gene>
    <name evidence="1" type="ORF">CK203_002392</name>
</gene>
<evidence type="ECO:0000313" key="1">
    <source>
        <dbReference type="EMBL" id="RVX20920.1"/>
    </source>
</evidence>
<name>A0A438KIA9_VITVI</name>
<accession>A0A438KIA9</accession>
<dbReference type="AlphaFoldDB" id="A0A438KIA9"/>
<dbReference type="EMBL" id="QGNW01000006">
    <property type="protein sequence ID" value="RVX20920.1"/>
    <property type="molecule type" value="Genomic_DNA"/>
</dbReference>
<sequence>MSPKVSILLDFFMLDSSLVFPPCILDLLLAKDYKALKSPSVVYPAGQRLRPERMSIGYCHCFGIFTIQFWTIYTDRQSIRWDLKDSYGYSHYTCHDRIHKAGVIPSSLHQKVKFIHEGRIITIKSDRDIVTSFELVLQISHNEDDLHLIRFTFQEHNERHVLYAWLGIGSPPAGVARVAFTDDHDIPYGLGYTPSKEDLVDYFTRGLEHSPHIEGVDCVPETVEIQGIQQALGQMCLSFETIKPPEAIIVASPSLDRASVFSICFPKEILTMTCLWIGIWFRWCDSA</sequence>
<proteinExistence type="predicted"/>
<comment type="caution">
    <text evidence="1">The sequence shown here is derived from an EMBL/GenBank/DDBJ whole genome shotgun (WGS) entry which is preliminary data.</text>
</comment>
<reference evidence="1 2" key="1">
    <citation type="journal article" date="2018" name="PLoS Genet.">
        <title>Population sequencing reveals clonal diversity and ancestral inbreeding in the grapevine cultivar Chardonnay.</title>
        <authorList>
            <person name="Roach M.J."/>
            <person name="Johnson D.L."/>
            <person name="Bohlmann J."/>
            <person name="van Vuuren H.J."/>
            <person name="Jones S.J."/>
            <person name="Pretorius I.S."/>
            <person name="Schmidt S.A."/>
            <person name="Borneman A.R."/>
        </authorList>
    </citation>
    <scope>NUCLEOTIDE SEQUENCE [LARGE SCALE GENOMIC DNA]</scope>
    <source>
        <strain evidence="2">cv. Chardonnay</strain>
        <tissue evidence="1">Leaf</tissue>
    </source>
</reference>
<dbReference type="Proteomes" id="UP000288805">
    <property type="component" value="Unassembled WGS sequence"/>
</dbReference>
<protein>
    <submittedName>
        <fullName evidence="1">Uncharacterized protein</fullName>
    </submittedName>
</protein>